<dbReference type="PANTHER" id="PTHR21666">
    <property type="entry name" value="PEPTIDASE-RELATED"/>
    <property type="match status" value="1"/>
</dbReference>
<evidence type="ECO:0000256" key="1">
    <source>
        <dbReference type="ARBA" id="ARBA00001947"/>
    </source>
</evidence>
<dbReference type="GO" id="GO:0004222">
    <property type="term" value="F:metalloendopeptidase activity"/>
    <property type="evidence" value="ECO:0007669"/>
    <property type="project" value="TreeGrafter"/>
</dbReference>
<keyword evidence="4" id="KW-0378">Hydrolase</keyword>
<dbReference type="AlphaFoldDB" id="A0A838BER7"/>
<organism evidence="9 10">
    <name type="scientific">Mesorhizobium neociceri</name>
    <dbReference type="NCBI Taxonomy" id="1307853"/>
    <lineage>
        <taxon>Bacteria</taxon>
        <taxon>Pseudomonadati</taxon>
        <taxon>Pseudomonadota</taxon>
        <taxon>Alphaproteobacteria</taxon>
        <taxon>Hyphomicrobiales</taxon>
        <taxon>Phyllobacteriaceae</taxon>
        <taxon>Mesorhizobium</taxon>
    </lineage>
</organism>
<dbReference type="Proteomes" id="UP000558284">
    <property type="component" value="Unassembled WGS sequence"/>
</dbReference>
<evidence type="ECO:0000256" key="3">
    <source>
        <dbReference type="ARBA" id="ARBA00022723"/>
    </source>
</evidence>
<keyword evidence="7" id="KW-1133">Transmembrane helix</keyword>
<dbReference type="PANTHER" id="PTHR21666:SF288">
    <property type="entry name" value="CELL DIVISION PROTEIN YTFB"/>
    <property type="match status" value="1"/>
</dbReference>
<sequence length="656" mass="70683">MPDTEDVIAELGNEPPLIADGRSGPPDRREVSARWLSGTFLTGVTSSVLMGVALFAALDGRQQLATPPEIAELAQLESGGDSGEVAKTTRLVAPRQIAKAKDRRRMEVSMVTKVGDRDVIHTVPFVQIKMALAAGHTTNRAYPPFDPMQVFGDDGDSTPAQPATASAVGGQIYGAKVESEMSLKTVDFPMETASFDEKSDLSADEVEKVVREAGTDLSDGAIQVASLHYVDPQRFGDAFAESMAGSYDVKIVPENVSVAPRVALDDQTPAFAEEIIPFTRDRDIAEAFADSGYTGDDATGMAEAIGKLLNAPALKAGTVLRVGLEVHGDAAKVVRTSVYDKTTHIVTIALDDRGQYVPAQEPEPNPELLTAFDDSSAPVVVRGNLPNVYDGIYRAAYSYGMSKKLTQQLVKLLASGVDFQSRLNPSDRIDVLFSQPDGDDQASDESELLYVSSTFGGQTRNFYRFQMQDGSTDYFDEDGSSAEQFLLRNPLPAGKFRSGFGARRHPILGYVRMHTGVDWAAPIGTPIIAAGNGTVEKAGWAGGYGKQIIIRHANGYETSYNHQSAFAKGIEPGVHVRQGQTIGFLGQTGLSTGPHLHYELIVNGTKVDPMRVRLPVGKVLKGDDLVAFKRERERIDDLLKQEDSNSLKVASAKIEG</sequence>
<keyword evidence="2" id="KW-0645">Protease</keyword>
<dbReference type="RefSeq" id="WP_181061969.1">
    <property type="nucleotide sequence ID" value="NZ_JACDTY010000032.1"/>
</dbReference>
<keyword evidence="5" id="KW-0862">Zinc</keyword>
<feature type="domain" description="M23ase beta-sheet core" evidence="8">
    <location>
        <begin position="512"/>
        <end position="609"/>
    </location>
</feature>
<dbReference type="Pfam" id="PF01551">
    <property type="entry name" value="Peptidase_M23"/>
    <property type="match status" value="1"/>
</dbReference>
<evidence type="ECO:0000256" key="7">
    <source>
        <dbReference type="SAM" id="Phobius"/>
    </source>
</evidence>
<evidence type="ECO:0000256" key="6">
    <source>
        <dbReference type="ARBA" id="ARBA00023049"/>
    </source>
</evidence>
<keyword evidence="3" id="KW-0479">Metal-binding</keyword>
<evidence type="ECO:0000256" key="2">
    <source>
        <dbReference type="ARBA" id="ARBA00022670"/>
    </source>
</evidence>
<dbReference type="InterPro" id="IPR016047">
    <property type="entry name" value="M23ase_b-sheet_dom"/>
</dbReference>
<evidence type="ECO:0000256" key="5">
    <source>
        <dbReference type="ARBA" id="ARBA00022833"/>
    </source>
</evidence>
<dbReference type="CDD" id="cd12797">
    <property type="entry name" value="M23_peptidase"/>
    <property type="match status" value="1"/>
</dbReference>
<dbReference type="InterPro" id="IPR050570">
    <property type="entry name" value="Cell_wall_metabolism_enzyme"/>
</dbReference>
<protein>
    <submittedName>
        <fullName evidence="9">M23 family metallopeptidase</fullName>
    </submittedName>
</protein>
<keyword evidence="7" id="KW-0472">Membrane</keyword>
<dbReference type="EMBL" id="JACDTY010000032">
    <property type="protein sequence ID" value="MBA1145068.1"/>
    <property type="molecule type" value="Genomic_DNA"/>
</dbReference>
<dbReference type="GO" id="GO:0046872">
    <property type="term" value="F:metal ion binding"/>
    <property type="evidence" value="ECO:0007669"/>
    <property type="project" value="UniProtKB-KW"/>
</dbReference>
<proteinExistence type="predicted"/>
<dbReference type="SUPFAM" id="SSF51261">
    <property type="entry name" value="Duplicated hybrid motif"/>
    <property type="match status" value="1"/>
</dbReference>
<keyword evidence="6" id="KW-0482">Metalloprotease</keyword>
<reference evidence="9 10" key="1">
    <citation type="submission" date="2020-07" db="EMBL/GenBank/DDBJ databases">
        <title>Definition of the novel symbiovar canariense within Mesorhizobium novociceri, a new species of genus Mesorhizobium nodulating Cicer canariense in the Caldera de Taburiente National Park (La Palma, Canary Islands).</title>
        <authorList>
            <person name="Leon-Barrios M."/>
            <person name="Perez-Yepez J."/>
            <person name="Flores-Felix J.D."/>
            <person name="Ramirez-Baena M.H."/>
            <person name="Pulido-Suarez L."/>
            <person name="Igual J.M."/>
            <person name="Velazquez E."/>
            <person name="Peix A."/>
        </authorList>
    </citation>
    <scope>NUCLEOTIDE SEQUENCE [LARGE SCALE GENOMIC DNA]</scope>
    <source>
        <strain evidence="9 10">CCANP35</strain>
    </source>
</reference>
<feature type="transmembrane region" description="Helical" evidence="7">
    <location>
        <begin position="35"/>
        <end position="58"/>
    </location>
</feature>
<comment type="caution">
    <text evidence="9">The sequence shown here is derived from an EMBL/GenBank/DDBJ whole genome shotgun (WGS) entry which is preliminary data.</text>
</comment>
<name>A0A838BER7_9HYPH</name>
<dbReference type="Gene3D" id="3.10.450.350">
    <property type="match status" value="1"/>
</dbReference>
<dbReference type="GO" id="GO:0006508">
    <property type="term" value="P:proteolysis"/>
    <property type="evidence" value="ECO:0007669"/>
    <property type="project" value="UniProtKB-KW"/>
</dbReference>
<dbReference type="InterPro" id="IPR011055">
    <property type="entry name" value="Dup_hybrid_motif"/>
</dbReference>
<accession>A0A838BER7</accession>
<comment type="cofactor">
    <cofactor evidence="1">
        <name>Zn(2+)</name>
        <dbReference type="ChEBI" id="CHEBI:29105"/>
    </cofactor>
</comment>
<evidence type="ECO:0000256" key="4">
    <source>
        <dbReference type="ARBA" id="ARBA00022801"/>
    </source>
</evidence>
<evidence type="ECO:0000313" key="9">
    <source>
        <dbReference type="EMBL" id="MBA1145068.1"/>
    </source>
</evidence>
<evidence type="ECO:0000259" key="8">
    <source>
        <dbReference type="Pfam" id="PF01551"/>
    </source>
</evidence>
<dbReference type="Gene3D" id="2.70.70.10">
    <property type="entry name" value="Glucose Permease (Domain IIA)"/>
    <property type="match status" value="1"/>
</dbReference>
<keyword evidence="7" id="KW-0812">Transmembrane</keyword>
<gene>
    <name evidence="9" type="ORF">H0241_33275</name>
</gene>
<keyword evidence="10" id="KW-1185">Reference proteome</keyword>
<evidence type="ECO:0000313" key="10">
    <source>
        <dbReference type="Proteomes" id="UP000558284"/>
    </source>
</evidence>